<name>A0ABD3BXE4_9LAMI</name>
<evidence type="ECO:0000256" key="2">
    <source>
        <dbReference type="ARBA" id="ARBA00023015"/>
    </source>
</evidence>
<reference evidence="7" key="1">
    <citation type="journal article" date="2024" name="IScience">
        <title>Strigolactones Initiate the Formation of Haustorium-like Structures in Castilleja.</title>
        <authorList>
            <person name="Buerger M."/>
            <person name="Peterson D."/>
            <person name="Chory J."/>
        </authorList>
    </citation>
    <scope>NUCLEOTIDE SEQUENCE [LARGE SCALE GENOMIC DNA]</scope>
</reference>
<dbReference type="AlphaFoldDB" id="A0ABD3BXE4"/>
<dbReference type="SMART" id="SM00353">
    <property type="entry name" value="HLH"/>
    <property type="match status" value="1"/>
</dbReference>
<comment type="subcellular location">
    <subcellularLocation>
        <location evidence="1">Nucleus</location>
    </subcellularLocation>
</comment>
<keyword evidence="2" id="KW-0805">Transcription regulation</keyword>
<dbReference type="PANTHER" id="PTHR31945:SF63">
    <property type="entry name" value="TRANSCRIPTION FACTOR BHLH90"/>
    <property type="match status" value="1"/>
</dbReference>
<dbReference type="Pfam" id="PF22754">
    <property type="entry name" value="bHLH-TF_ACT-like_plant"/>
    <property type="match status" value="1"/>
</dbReference>
<evidence type="ECO:0000256" key="3">
    <source>
        <dbReference type="ARBA" id="ARBA00023163"/>
    </source>
</evidence>
<comment type="caution">
    <text evidence="6">The sequence shown here is derived from an EMBL/GenBank/DDBJ whole genome shotgun (WGS) entry which is preliminary data.</text>
</comment>
<organism evidence="6 7">
    <name type="scientific">Castilleja foliolosa</name>
    <dbReference type="NCBI Taxonomy" id="1961234"/>
    <lineage>
        <taxon>Eukaryota</taxon>
        <taxon>Viridiplantae</taxon>
        <taxon>Streptophyta</taxon>
        <taxon>Embryophyta</taxon>
        <taxon>Tracheophyta</taxon>
        <taxon>Spermatophyta</taxon>
        <taxon>Magnoliopsida</taxon>
        <taxon>eudicotyledons</taxon>
        <taxon>Gunneridae</taxon>
        <taxon>Pentapetalae</taxon>
        <taxon>asterids</taxon>
        <taxon>lamiids</taxon>
        <taxon>Lamiales</taxon>
        <taxon>Orobanchaceae</taxon>
        <taxon>Pedicularideae</taxon>
        <taxon>Castillejinae</taxon>
        <taxon>Castilleja</taxon>
    </lineage>
</organism>
<evidence type="ECO:0000313" key="7">
    <source>
        <dbReference type="Proteomes" id="UP001632038"/>
    </source>
</evidence>
<evidence type="ECO:0000313" key="6">
    <source>
        <dbReference type="EMBL" id="KAL3621889.1"/>
    </source>
</evidence>
<dbReference type="PROSITE" id="PS50888">
    <property type="entry name" value="BHLH"/>
    <property type="match status" value="1"/>
</dbReference>
<evidence type="ECO:0000256" key="1">
    <source>
        <dbReference type="ARBA" id="ARBA00004123"/>
    </source>
</evidence>
<protein>
    <recommendedName>
        <fullName evidence="5">BHLH domain-containing protein</fullName>
    </recommendedName>
</protein>
<sequence>MCGDDNNMAALETVFEWLRPLVNTKPWDYCVIWKLGDDPSRFIEWGACCCGGGNRAEQGIKIKDENDLEACLAGECRDKVIKHMISTKACKKLALLPYVIPLYSGIHGDVVISKQPRWSFDDEQNETQVLIPVACGLIELFSSKHVPKDEKFIDYISAGFEISPKQENMSLQKPNDDYNLKEQLPDPPRSKDYLENWPPSFHYLNNYLPKIPQPKNYSSFEGSSTCSSLSNDHQLLKTGPGHVFCSISPEEWSKEYVDLPSSNLRLLKRKKYTTDCEFMLGKENVSAKIKQKGEKGIYKSKNLVTERNRRKRIKDGMFALRSIVPKISKMDRASTLADATEYIKELHGMIDTCHEELREMEENDLKKVDTKPDQTKLIKKIEKMPTEVQVEVSQLSEKGFLLKIICKKTRNGFSRLVEALDSLGLRVMDVNVTTLNCSVLNVLRVEANRTEVDANTLKHSLVHMVR</sequence>
<dbReference type="Gene3D" id="4.10.280.10">
    <property type="entry name" value="Helix-loop-helix DNA-binding domain"/>
    <property type="match status" value="1"/>
</dbReference>
<keyword evidence="4" id="KW-0539">Nucleus</keyword>
<accession>A0ABD3BXE4</accession>
<keyword evidence="3" id="KW-0804">Transcription</keyword>
<dbReference type="GO" id="GO:0080090">
    <property type="term" value="P:regulation of primary metabolic process"/>
    <property type="evidence" value="ECO:0007669"/>
    <property type="project" value="UniProtKB-ARBA"/>
</dbReference>
<evidence type="ECO:0000256" key="4">
    <source>
        <dbReference type="ARBA" id="ARBA00023242"/>
    </source>
</evidence>
<keyword evidence="7" id="KW-1185">Reference proteome</keyword>
<dbReference type="InterPro" id="IPR054502">
    <property type="entry name" value="bHLH-TF_ACT-like_plant"/>
</dbReference>
<dbReference type="Pfam" id="PF00010">
    <property type="entry name" value="HLH"/>
    <property type="match status" value="1"/>
</dbReference>
<feature type="domain" description="BHLH" evidence="5">
    <location>
        <begin position="297"/>
        <end position="346"/>
    </location>
</feature>
<dbReference type="Proteomes" id="UP001632038">
    <property type="component" value="Unassembled WGS sequence"/>
</dbReference>
<dbReference type="InterPro" id="IPR025610">
    <property type="entry name" value="MYC/MYB_N"/>
</dbReference>
<dbReference type="InterPro" id="IPR051358">
    <property type="entry name" value="TF_AMS/ICE1/BHLH6-like"/>
</dbReference>
<gene>
    <name evidence="6" type="ORF">CASFOL_034085</name>
</gene>
<dbReference type="InterPro" id="IPR036638">
    <property type="entry name" value="HLH_DNA-bd_sf"/>
</dbReference>
<dbReference type="SUPFAM" id="SSF47459">
    <property type="entry name" value="HLH, helix-loop-helix DNA-binding domain"/>
    <property type="match status" value="1"/>
</dbReference>
<dbReference type="EMBL" id="JAVIJP010000061">
    <property type="protein sequence ID" value="KAL3621889.1"/>
    <property type="molecule type" value="Genomic_DNA"/>
</dbReference>
<dbReference type="InterPro" id="IPR011598">
    <property type="entry name" value="bHLH_dom"/>
</dbReference>
<dbReference type="PANTHER" id="PTHR31945">
    <property type="entry name" value="TRANSCRIPTION FACTOR SCREAM2-RELATED"/>
    <property type="match status" value="1"/>
</dbReference>
<dbReference type="Pfam" id="PF14215">
    <property type="entry name" value="bHLH-MYC_N"/>
    <property type="match status" value="1"/>
</dbReference>
<dbReference type="GO" id="GO:0005634">
    <property type="term" value="C:nucleus"/>
    <property type="evidence" value="ECO:0007669"/>
    <property type="project" value="UniProtKB-SubCell"/>
</dbReference>
<evidence type="ECO:0000259" key="5">
    <source>
        <dbReference type="PROSITE" id="PS50888"/>
    </source>
</evidence>
<proteinExistence type="predicted"/>